<dbReference type="Proteomes" id="UP001162155">
    <property type="component" value="Unassembled WGS sequence"/>
</dbReference>
<evidence type="ECO:0000313" key="4">
    <source>
        <dbReference type="Proteomes" id="UP001162155"/>
    </source>
</evidence>
<evidence type="ECO:0000259" key="2">
    <source>
        <dbReference type="Pfam" id="PF15533"/>
    </source>
</evidence>
<name>A0AA43ISK1_PSESX</name>
<evidence type="ECO:0000256" key="1">
    <source>
        <dbReference type="SAM" id="MobiDB-lite"/>
    </source>
</evidence>
<protein>
    <recommendedName>
        <fullName evidence="2">Bacterial toxin 33 domain-containing protein</fullName>
    </recommendedName>
</protein>
<sequence length="99" mass="10315">MGTVVGGALGAGIGAGLGWYIGDKMFNESSDDEISPSDKALSPGEIEKLKDAGIDPHDLKPKKNGGRYDLFKDKNGNITVKPKAGNGPGESTGININHY</sequence>
<dbReference type="Pfam" id="PF15533">
    <property type="entry name" value="Ntox33"/>
    <property type="match status" value="1"/>
</dbReference>
<organism evidence="3 4">
    <name type="scientific">Pseudomonas syringae pv. papulans</name>
    <dbReference type="NCBI Taxonomy" id="83963"/>
    <lineage>
        <taxon>Bacteria</taxon>
        <taxon>Pseudomonadati</taxon>
        <taxon>Pseudomonadota</taxon>
        <taxon>Gammaproteobacteria</taxon>
        <taxon>Pseudomonadales</taxon>
        <taxon>Pseudomonadaceae</taxon>
        <taxon>Pseudomonas</taxon>
        <taxon>Pseudomonas syringae</taxon>
    </lineage>
</organism>
<comment type="caution">
    <text evidence="3">The sequence shown here is derived from an EMBL/GenBank/DDBJ whole genome shotgun (WGS) entry which is preliminary data.</text>
</comment>
<dbReference type="AlphaFoldDB" id="A0AA43ISK1"/>
<gene>
    <name evidence="3" type="ORF">JW322_00635</name>
</gene>
<proteinExistence type="predicted"/>
<accession>A0AA43ISK1</accession>
<feature type="domain" description="Bacterial toxin 33" evidence="2">
    <location>
        <begin position="37"/>
        <end position="97"/>
    </location>
</feature>
<dbReference type="InterPro" id="IPR029110">
    <property type="entry name" value="Ntox33"/>
</dbReference>
<evidence type="ECO:0000313" key="3">
    <source>
        <dbReference type="EMBL" id="MDH4620326.1"/>
    </source>
</evidence>
<dbReference type="EMBL" id="JAFFRZ010000001">
    <property type="protein sequence ID" value="MDH4620326.1"/>
    <property type="molecule type" value="Genomic_DNA"/>
</dbReference>
<feature type="compositionally biased region" description="Basic and acidic residues" evidence="1">
    <location>
        <begin position="49"/>
        <end position="61"/>
    </location>
</feature>
<dbReference type="RefSeq" id="WP_200893105.1">
    <property type="nucleotide sequence ID" value="NZ_JAFFRY010000145.1"/>
</dbReference>
<reference evidence="3" key="1">
    <citation type="submission" date="2021-02" db="EMBL/GenBank/DDBJ databases">
        <title>Genome analysis of blister spot of apple pathogen from New York area.</title>
        <authorList>
            <person name="Kandel P."/>
            <person name="Hockett K.L."/>
            <person name="Santander R."/>
            <person name="Acimovic S."/>
        </authorList>
    </citation>
    <scope>NUCLEOTIDE SEQUENCE</scope>
    <source>
        <strain evidence="3">PSP1</strain>
    </source>
</reference>
<feature type="region of interest" description="Disordered" evidence="1">
    <location>
        <begin position="49"/>
        <end position="99"/>
    </location>
</feature>